<comment type="caution">
    <text evidence="1">The sequence shown here is derived from an EMBL/GenBank/DDBJ whole genome shotgun (WGS) entry which is preliminary data.</text>
</comment>
<dbReference type="Proteomes" id="UP001364695">
    <property type="component" value="Unassembled WGS sequence"/>
</dbReference>
<evidence type="ECO:0000313" key="1">
    <source>
        <dbReference type="EMBL" id="MEJ7137373.1"/>
    </source>
</evidence>
<proteinExistence type="predicted"/>
<gene>
    <name evidence="1" type="ORF">RV045_02870</name>
</gene>
<keyword evidence="1" id="KW-0255">Endonuclease</keyword>
<protein>
    <submittedName>
        <fullName evidence="1">DNA/RNA non-specific endonuclease</fullName>
    </submittedName>
</protein>
<keyword evidence="2" id="KW-1185">Reference proteome</keyword>
<sequence length="103" mass="11055">MARNRYQQGCAAAKGCAGDDGGHLIAASLGGAGDGINIVPQSSTLNRDDWKAMDTYLRKQLKEGKTVSVKIDVRYPASGGVRPSEFRVLAEIGGEIIPFRFEQ</sequence>
<dbReference type="EMBL" id="JAWDIE010000003">
    <property type="protein sequence ID" value="MEJ7137373.1"/>
    <property type="molecule type" value="Genomic_DNA"/>
</dbReference>
<accession>A0ACC6NZF6</accession>
<reference evidence="1" key="1">
    <citation type="submission" date="2023-10" db="EMBL/GenBank/DDBJ databases">
        <title>Amphibacter perezi, gen. nov., sp. nov. a novel taxa of the family Comamonadaceae, class Betaproteobacteria isolated from the skin microbiota of Pelophylax perezi from different populations.</title>
        <authorList>
            <person name="Costa S."/>
            <person name="Proenca D.N."/>
            <person name="Lopes I."/>
            <person name="Morais P.V."/>
        </authorList>
    </citation>
    <scope>NUCLEOTIDE SEQUENCE</scope>
    <source>
        <strain evidence="1">SL12-8</strain>
    </source>
</reference>
<keyword evidence="1" id="KW-0378">Hydrolase</keyword>
<keyword evidence="1" id="KW-0540">Nuclease</keyword>
<name>A0ACC6NZF6_9BURK</name>
<organism evidence="1 2">
    <name type="scientific">Amphibiibacter pelophylacis</name>
    <dbReference type="NCBI Taxonomy" id="1799477"/>
    <lineage>
        <taxon>Bacteria</taxon>
        <taxon>Pseudomonadati</taxon>
        <taxon>Pseudomonadota</taxon>
        <taxon>Betaproteobacteria</taxon>
        <taxon>Burkholderiales</taxon>
        <taxon>Sphaerotilaceae</taxon>
        <taxon>Amphibiibacter</taxon>
    </lineage>
</organism>
<evidence type="ECO:0000313" key="2">
    <source>
        <dbReference type="Proteomes" id="UP001364695"/>
    </source>
</evidence>